<sequence>MQPAGPPMSGEGADHALRTRGEERDRISGDLLDLESHTSFQLLKGAALRGRTLTAWASAQEAMTRVWTLYDAYRGVLRQAEEVRARRARPGPAELEELTFLLMGPSVRPAAEAEPVERRSLRPSPADGLSLDETVTRMDEAFRSVGETLTEIDAAWTAFLPAMESAAARLDEITRLTADLGEPPAAPGHAAELARLRSTATADPLDFPVADLDRLGATLDSRLTDLSRADALRRSYGPRHAALTDLIALVRTAEAEARRTHLLVSVKILLPSSAGPRPASDRLAADAAALPPAGLAAADAAATPPVGLAGGGWVERARRLSSVEAAAREALNRARTTTSALLGLMARRDELRGRLLATQSKAVRVGLAEDPESARRFTRAHELLWTAPCDLNQAADAVEHYQDAIHGGRR</sequence>
<feature type="region of interest" description="Disordered" evidence="1">
    <location>
        <begin position="109"/>
        <end position="130"/>
    </location>
</feature>
<dbReference type="Proteomes" id="UP001597368">
    <property type="component" value="Unassembled WGS sequence"/>
</dbReference>
<evidence type="ECO:0000256" key="1">
    <source>
        <dbReference type="SAM" id="MobiDB-lite"/>
    </source>
</evidence>
<name>A0ABW4TA33_9ACTN</name>
<gene>
    <name evidence="2" type="ORF">ACFSKW_45785</name>
</gene>
<keyword evidence="3" id="KW-1185">Reference proteome</keyword>
<organism evidence="2 3">
    <name type="scientific">Nonomuraea mangrovi</name>
    <dbReference type="NCBI Taxonomy" id="2316207"/>
    <lineage>
        <taxon>Bacteria</taxon>
        <taxon>Bacillati</taxon>
        <taxon>Actinomycetota</taxon>
        <taxon>Actinomycetes</taxon>
        <taxon>Streptosporangiales</taxon>
        <taxon>Streptosporangiaceae</taxon>
        <taxon>Nonomuraea</taxon>
    </lineage>
</organism>
<dbReference type="EMBL" id="JBHUFV010000075">
    <property type="protein sequence ID" value="MFD1938795.1"/>
    <property type="molecule type" value="Genomic_DNA"/>
</dbReference>
<protein>
    <submittedName>
        <fullName evidence="2">Uncharacterized protein</fullName>
    </submittedName>
</protein>
<reference evidence="3" key="1">
    <citation type="journal article" date="2019" name="Int. J. Syst. Evol. Microbiol.">
        <title>The Global Catalogue of Microorganisms (GCM) 10K type strain sequencing project: providing services to taxonomists for standard genome sequencing and annotation.</title>
        <authorList>
            <consortium name="The Broad Institute Genomics Platform"/>
            <consortium name="The Broad Institute Genome Sequencing Center for Infectious Disease"/>
            <person name="Wu L."/>
            <person name="Ma J."/>
        </authorList>
    </citation>
    <scope>NUCLEOTIDE SEQUENCE [LARGE SCALE GENOMIC DNA]</scope>
    <source>
        <strain evidence="3">ICMP 6774ER</strain>
    </source>
</reference>
<accession>A0ABW4TA33</accession>
<proteinExistence type="predicted"/>
<evidence type="ECO:0000313" key="3">
    <source>
        <dbReference type="Proteomes" id="UP001597368"/>
    </source>
</evidence>
<comment type="caution">
    <text evidence="2">The sequence shown here is derived from an EMBL/GenBank/DDBJ whole genome shotgun (WGS) entry which is preliminary data.</text>
</comment>
<evidence type="ECO:0000313" key="2">
    <source>
        <dbReference type="EMBL" id="MFD1938795.1"/>
    </source>
</evidence>
<dbReference type="RefSeq" id="WP_379580888.1">
    <property type="nucleotide sequence ID" value="NZ_JBHUFV010000075.1"/>
</dbReference>